<dbReference type="EMBL" id="KB445823">
    <property type="protein sequence ID" value="EMD31139.1"/>
    <property type="molecule type" value="Genomic_DNA"/>
</dbReference>
<organism evidence="2 3">
    <name type="scientific">Ceriporiopsis subvermispora (strain B)</name>
    <name type="common">White-rot fungus</name>
    <name type="synonym">Gelatoporia subvermispora</name>
    <dbReference type="NCBI Taxonomy" id="914234"/>
    <lineage>
        <taxon>Eukaryota</taxon>
        <taxon>Fungi</taxon>
        <taxon>Dikarya</taxon>
        <taxon>Basidiomycota</taxon>
        <taxon>Agaricomycotina</taxon>
        <taxon>Agaricomycetes</taxon>
        <taxon>Polyporales</taxon>
        <taxon>Gelatoporiaceae</taxon>
        <taxon>Gelatoporia</taxon>
    </lineage>
</organism>
<feature type="transmembrane region" description="Helical" evidence="1">
    <location>
        <begin position="90"/>
        <end position="116"/>
    </location>
</feature>
<gene>
    <name evidence="2" type="ORF">CERSUDRAFT_127598</name>
</gene>
<dbReference type="AlphaFoldDB" id="M2P724"/>
<accession>M2P724</accession>
<name>M2P724_CERS8</name>
<evidence type="ECO:0000313" key="2">
    <source>
        <dbReference type="EMBL" id="EMD31139.1"/>
    </source>
</evidence>
<keyword evidence="1" id="KW-0472">Membrane</keyword>
<protein>
    <submittedName>
        <fullName evidence="2">Uncharacterized protein</fullName>
    </submittedName>
</protein>
<keyword evidence="1" id="KW-1133">Transmembrane helix</keyword>
<dbReference type="OrthoDB" id="2535105at2759"/>
<dbReference type="PANTHER" id="PTHR40465:SF1">
    <property type="entry name" value="DUF6534 DOMAIN-CONTAINING PROTEIN"/>
    <property type="match status" value="1"/>
</dbReference>
<dbReference type="Proteomes" id="UP000016930">
    <property type="component" value="Unassembled WGS sequence"/>
</dbReference>
<feature type="transmembrane region" description="Helical" evidence="1">
    <location>
        <begin position="55"/>
        <end position="78"/>
    </location>
</feature>
<reference evidence="2 3" key="1">
    <citation type="journal article" date="2012" name="Proc. Natl. Acad. Sci. U.S.A.">
        <title>Comparative genomics of Ceriporiopsis subvermispora and Phanerochaete chrysosporium provide insight into selective ligninolysis.</title>
        <authorList>
            <person name="Fernandez-Fueyo E."/>
            <person name="Ruiz-Duenas F.J."/>
            <person name="Ferreira P."/>
            <person name="Floudas D."/>
            <person name="Hibbett D.S."/>
            <person name="Canessa P."/>
            <person name="Larrondo L.F."/>
            <person name="James T.Y."/>
            <person name="Seelenfreund D."/>
            <person name="Lobos S."/>
            <person name="Polanco R."/>
            <person name="Tello M."/>
            <person name="Honda Y."/>
            <person name="Watanabe T."/>
            <person name="Watanabe T."/>
            <person name="Ryu J.S."/>
            <person name="Kubicek C.P."/>
            <person name="Schmoll M."/>
            <person name="Gaskell J."/>
            <person name="Hammel K.E."/>
            <person name="St John F.J."/>
            <person name="Vanden Wymelenberg A."/>
            <person name="Sabat G."/>
            <person name="Splinter BonDurant S."/>
            <person name="Syed K."/>
            <person name="Yadav J.S."/>
            <person name="Doddapaneni H."/>
            <person name="Subramanian V."/>
            <person name="Lavin J.L."/>
            <person name="Oguiza J.A."/>
            <person name="Perez G."/>
            <person name="Pisabarro A.G."/>
            <person name="Ramirez L."/>
            <person name="Santoyo F."/>
            <person name="Master E."/>
            <person name="Coutinho P.M."/>
            <person name="Henrissat B."/>
            <person name="Lombard V."/>
            <person name="Magnuson J.K."/>
            <person name="Kuees U."/>
            <person name="Hori C."/>
            <person name="Igarashi K."/>
            <person name="Samejima M."/>
            <person name="Held B.W."/>
            <person name="Barry K.W."/>
            <person name="LaButti K.M."/>
            <person name="Lapidus A."/>
            <person name="Lindquist E.A."/>
            <person name="Lucas S.M."/>
            <person name="Riley R."/>
            <person name="Salamov A.A."/>
            <person name="Hoffmeister D."/>
            <person name="Schwenk D."/>
            <person name="Hadar Y."/>
            <person name="Yarden O."/>
            <person name="de Vries R.P."/>
            <person name="Wiebenga A."/>
            <person name="Stenlid J."/>
            <person name="Eastwood D."/>
            <person name="Grigoriev I.V."/>
            <person name="Berka R.M."/>
            <person name="Blanchette R.A."/>
            <person name="Kersten P."/>
            <person name="Martinez A.T."/>
            <person name="Vicuna R."/>
            <person name="Cullen D."/>
        </authorList>
    </citation>
    <scope>NUCLEOTIDE SEQUENCE [LARGE SCALE GENOMIC DNA]</scope>
    <source>
        <strain evidence="2 3">B</strain>
    </source>
</reference>
<proteinExistence type="predicted"/>
<dbReference type="HOGENOM" id="CLU_046025_16_1_1"/>
<evidence type="ECO:0000256" key="1">
    <source>
        <dbReference type="SAM" id="Phobius"/>
    </source>
</evidence>
<keyword evidence="1" id="KW-0812">Transmembrane</keyword>
<evidence type="ECO:0000313" key="3">
    <source>
        <dbReference type="Proteomes" id="UP000016930"/>
    </source>
</evidence>
<dbReference type="PANTHER" id="PTHR40465">
    <property type="entry name" value="CHROMOSOME 1, WHOLE GENOME SHOTGUN SEQUENCE"/>
    <property type="match status" value="1"/>
</dbReference>
<feature type="transmembrane region" description="Helical" evidence="1">
    <location>
        <begin position="20"/>
        <end position="43"/>
    </location>
</feature>
<keyword evidence="3" id="KW-1185">Reference proteome</keyword>
<sequence>MSVFLSTDAMYPLVQGTCGALVVAMALSSVVLGCTILQAYYYFDRFKSDGTYLKVFVVALVAFDMADTISAILIVWWYTVLHYGDFDSLARLPLVIGVEVGLASVVTLMAHSFFVVRVWYIGGRNFGVPGVIRP</sequence>